<dbReference type="GO" id="GO:0003676">
    <property type="term" value="F:nucleic acid binding"/>
    <property type="evidence" value="ECO:0007669"/>
    <property type="project" value="InterPro"/>
</dbReference>
<accession>A0A0H5H1F6</accession>
<dbReference type="PANTHER" id="PTHR10642:SF26">
    <property type="entry name" value="RIBONUCLEASE H1"/>
    <property type="match status" value="1"/>
</dbReference>
<dbReference type="Proteomes" id="UP000048841">
    <property type="component" value="Unassembled WGS sequence"/>
</dbReference>
<dbReference type="RefSeq" id="WP_023160876.1">
    <property type="nucleotide sequence ID" value="NZ_CGBR01000029.1"/>
</dbReference>
<comment type="cofactor">
    <cofactor evidence="11">
        <name>Mg(2+)</name>
        <dbReference type="ChEBI" id="CHEBI:18420"/>
    </cofactor>
    <text evidence="11">Binds 1 Mg(2+) ion per subunit. May bind a second metal ion at a regulatory site, or after substrate binding.</text>
</comment>
<dbReference type="GO" id="GO:0043137">
    <property type="term" value="P:DNA replication, removal of RNA primer"/>
    <property type="evidence" value="ECO:0007669"/>
    <property type="project" value="TreeGrafter"/>
</dbReference>
<evidence type="ECO:0000256" key="8">
    <source>
        <dbReference type="ARBA" id="ARBA00022759"/>
    </source>
</evidence>
<dbReference type="EMBL" id="CGBR01000029">
    <property type="protein sequence ID" value="CFQ70662.1"/>
    <property type="molecule type" value="Genomic_DNA"/>
</dbReference>
<comment type="subcellular location">
    <subcellularLocation>
        <location evidence="2 11">Cytoplasm</location>
    </subcellularLocation>
</comment>
<dbReference type="AlphaFoldDB" id="A0A0H5H1F6"/>
<dbReference type="PROSITE" id="PS50879">
    <property type="entry name" value="RNASE_H_1"/>
    <property type="match status" value="1"/>
</dbReference>
<comment type="catalytic activity">
    <reaction evidence="1 11">
        <text>Endonucleolytic cleavage to 5'-phosphomonoester.</text>
        <dbReference type="EC" id="3.1.26.4"/>
    </reaction>
</comment>
<evidence type="ECO:0000256" key="6">
    <source>
        <dbReference type="ARBA" id="ARBA00022722"/>
    </source>
</evidence>
<feature type="binding site" evidence="11">
    <location>
        <position position="48"/>
    </location>
    <ligand>
        <name>Mg(2+)</name>
        <dbReference type="ChEBI" id="CHEBI:18420"/>
        <label>1</label>
    </ligand>
</feature>
<dbReference type="SUPFAM" id="SSF53098">
    <property type="entry name" value="Ribonuclease H-like"/>
    <property type="match status" value="1"/>
</dbReference>
<protein>
    <recommendedName>
        <fullName evidence="11">Ribonuclease H</fullName>
        <shortName evidence="11">RNase H</shortName>
        <ecNumber evidence="11">3.1.26.4</ecNumber>
    </recommendedName>
</protein>
<dbReference type="HAMAP" id="MF_00042">
    <property type="entry name" value="RNase_H"/>
    <property type="match status" value="1"/>
</dbReference>
<dbReference type="InterPro" id="IPR036397">
    <property type="entry name" value="RNaseH_sf"/>
</dbReference>
<evidence type="ECO:0000313" key="14">
    <source>
        <dbReference type="Proteomes" id="UP000048841"/>
    </source>
</evidence>
<evidence type="ECO:0000256" key="10">
    <source>
        <dbReference type="ARBA" id="ARBA00022842"/>
    </source>
</evidence>
<name>A0A0H5H1F6_YEREN</name>
<feature type="binding site" evidence="11">
    <location>
        <position position="10"/>
    </location>
    <ligand>
        <name>Mg(2+)</name>
        <dbReference type="ChEBI" id="CHEBI:18420"/>
        <label>1</label>
    </ligand>
</feature>
<evidence type="ECO:0000256" key="7">
    <source>
        <dbReference type="ARBA" id="ARBA00022723"/>
    </source>
</evidence>
<dbReference type="Pfam" id="PF00075">
    <property type="entry name" value="RNase_H"/>
    <property type="match status" value="1"/>
</dbReference>
<sequence length="154" mass="17654">MTKQVEIFTDGSCLGNPGPGGYGAILRYKQHEKTFSAGYFLTTNNRMELMAAIVALEALTSPCEVTLSTDSQYVRQGITQWIHNWKKRDWKTTDRKPVRNVDLWQRLDLAIQTHQIQWEWVKGHAGHLENERCDELARESANSPTMEDTGYIPN</sequence>
<dbReference type="GO" id="GO:0005737">
    <property type="term" value="C:cytoplasm"/>
    <property type="evidence" value="ECO:0007669"/>
    <property type="project" value="UniProtKB-SubCell"/>
</dbReference>
<comment type="subunit">
    <text evidence="4 11">Monomer.</text>
</comment>
<evidence type="ECO:0000256" key="2">
    <source>
        <dbReference type="ARBA" id="ARBA00004496"/>
    </source>
</evidence>
<proteinExistence type="inferred from homology"/>
<dbReference type="CDD" id="cd09278">
    <property type="entry name" value="RNase_HI_prokaryote_like"/>
    <property type="match status" value="1"/>
</dbReference>
<dbReference type="GO" id="GO:0000287">
    <property type="term" value="F:magnesium ion binding"/>
    <property type="evidence" value="ECO:0007669"/>
    <property type="project" value="UniProtKB-UniRule"/>
</dbReference>
<gene>
    <name evidence="11 13" type="primary">rnhA</name>
    <name evidence="13" type="ORF">ERS137941_03324</name>
</gene>
<dbReference type="InterPro" id="IPR050092">
    <property type="entry name" value="RNase_H"/>
</dbReference>
<feature type="binding site" evidence="11">
    <location>
        <position position="10"/>
    </location>
    <ligand>
        <name>Mg(2+)</name>
        <dbReference type="ChEBI" id="CHEBI:18420"/>
        <label>2</label>
    </ligand>
</feature>
<organism evidence="13 14">
    <name type="scientific">Yersinia enterocolitica</name>
    <dbReference type="NCBI Taxonomy" id="630"/>
    <lineage>
        <taxon>Bacteria</taxon>
        <taxon>Pseudomonadati</taxon>
        <taxon>Pseudomonadota</taxon>
        <taxon>Gammaproteobacteria</taxon>
        <taxon>Enterobacterales</taxon>
        <taxon>Yersiniaceae</taxon>
        <taxon>Yersinia</taxon>
    </lineage>
</organism>
<keyword evidence="8 11" id="KW-0255">Endonuclease</keyword>
<dbReference type="FunFam" id="3.30.420.10:FF:000008">
    <property type="entry name" value="Ribonuclease H"/>
    <property type="match status" value="1"/>
</dbReference>
<evidence type="ECO:0000256" key="5">
    <source>
        <dbReference type="ARBA" id="ARBA00022490"/>
    </source>
</evidence>
<evidence type="ECO:0000256" key="4">
    <source>
        <dbReference type="ARBA" id="ARBA00011245"/>
    </source>
</evidence>
<keyword evidence="6 11" id="KW-0540">Nuclease</keyword>
<feature type="domain" description="RNase H type-1" evidence="12">
    <location>
        <begin position="1"/>
        <end position="142"/>
    </location>
</feature>
<keyword evidence="7 11" id="KW-0479">Metal-binding</keyword>
<dbReference type="PANTHER" id="PTHR10642">
    <property type="entry name" value="RIBONUCLEASE H1"/>
    <property type="match status" value="1"/>
</dbReference>
<evidence type="ECO:0000256" key="1">
    <source>
        <dbReference type="ARBA" id="ARBA00000077"/>
    </source>
</evidence>
<feature type="binding site" evidence="11">
    <location>
        <position position="134"/>
    </location>
    <ligand>
        <name>Mg(2+)</name>
        <dbReference type="ChEBI" id="CHEBI:18420"/>
        <label>2</label>
    </ligand>
</feature>
<dbReference type="Gene3D" id="3.30.420.10">
    <property type="entry name" value="Ribonuclease H-like superfamily/Ribonuclease H"/>
    <property type="match status" value="1"/>
</dbReference>
<dbReference type="GO" id="GO:0004523">
    <property type="term" value="F:RNA-DNA hybrid ribonuclease activity"/>
    <property type="evidence" value="ECO:0007669"/>
    <property type="project" value="UniProtKB-UniRule"/>
</dbReference>
<dbReference type="EC" id="3.1.26.4" evidence="11"/>
<evidence type="ECO:0000256" key="9">
    <source>
        <dbReference type="ARBA" id="ARBA00022801"/>
    </source>
</evidence>
<dbReference type="InterPro" id="IPR022892">
    <property type="entry name" value="RNaseHI"/>
</dbReference>
<dbReference type="NCBIfam" id="NF001236">
    <property type="entry name" value="PRK00203.1"/>
    <property type="match status" value="1"/>
</dbReference>
<dbReference type="InterPro" id="IPR012337">
    <property type="entry name" value="RNaseH-like_sf"/>
</dbReference>
<evidence type="ECO:0000256" key="3">
    <source>
        <dbReference type="ARBA" id="ARBA00005300"/>
    </source>
</evidence>
<evidence type="ECO:0000259" key="12">
    <source>
        <dbReference type="PROSITE" id="PS50879"/>
    </source>
</evidence>
<feature type="binding site" evidence="11">
    <location>
        <position position="70"/>
    </location>
    <ligand>
        <name>Mg(2+)</name>
        <dbReference type="ChEBI" id="CHEBI:18420"/>
        <label>1</label>
    </ligand>
</feature>
<comment type="similarity">
    <text evidence="3 11">Belongs to the RNase H family.</text>
</comment>
<reference evidence="13 14" key="1">
    <citation type="submission" date="2015-03" db="EMBL/GenBank/DDBJ databases">
        <authorList>
            <person name="Murphy D."/>
        </authorList>
    </citation>
    <scope>NUCLEOTIDE SEQUENCE [LARGE SCALE GENOMIC DNA]</scope>
    <source>
        <strain evidence="13 14">IP26249</strain>
    </source>
</reference>
<keyword evidence="9 11" id="KW-0378">Hydrolase</keyword>
<evidence type="ECO:0000313" key="13">
    <source>
        <dbReference type="EMBL" id="CFQ70662.1"/>
    </source>
</evidence>
<keyword evidence="10 11" id="KW-0460">Magnesium</keyword>
<dbReference type="InterPro" id="IPR002156">
    <property type="entry name" value="RNaseH_domain"/>
</dbReference>
<comment type="function">
    <text evidence="11">Endonuclease that specifically degrades the RNA of RNA-DNA hybrids.</text>
</comment>
<evidence type="ECO:0000256" key="11">
    <source>
        <dbReference type="HAMAP-Rule" id="MF_00042"/>
    </source>
</evidence>
<keyword evidence="5 11" id="KW-0963">Cytoplasm</keyword>